<keyword evidence="3" id="KW-0804">Transcription</keyword>
<dbReference type="Gene3D" id="1.20.120.530">
    <property type="entry name" value="GntR ligand-binding domain-like"/>
    <property type="match status" value="1"/>
</dbReference>
<comment type="caution">
    <text evidence="5">The sequence shown here is derived from an EMBL/GenBank/DDBJ whole genome shotgun (WGS) entry which is preliminary data.</text>
</comment>
<dbReference type="CDD" id="cd07377">
    <property type="entry name" value="WHTH_GntR"/>
    <property type="match status" value="1"/>
</dbReference>
<protein>
    <recommendedName>
        <fullName evidence="4">HTH gntR-type domain-containing protein</fullName>
    </recommendedName>
</protein>
<evidence type="ECO:0000313" key="5">
    <source>
        <dbReference type="EMBL" id="KKN83276.1"/>
    </source>
</evidence>
<dbReference type="PANTHER" id="PTHR43537:SF1">
    <property type="entry name" value="GLC OPERON TRANSCRIPTIONAL ACTIVATOR"/>
    <property type="match status" value="1"/>
</dbReference>
<proteinExistence type="predicted"/>
<accession>A0A0F9WBW3</accession>
<dbReference type="EMBL" id="LAZR01000187">
    <property type="protein sequence ID" value="KKN83276.1"/>
    <property type="molecule type" value="Genomic_DNA"/>
</dbReference>
<keyword evidence="2" id="KW-0238">DNA-binding</keyword>
<evidence type="ECO:0000256" key="1">
    <source>
        <dbReference type="ARBA" id="ARBA00023015"/>
    </source>
</evidence>
<dbReference type="Gene3D" id="1.10.10.10">
    <property type="entry name" value="Winged helix-like DNA-binding domain superfamily/Winged helix DNA-binding domain"/>
    <property type="match status" value="1"/>
</dbReference>
<organism evidence="5">
    <name type="scientific">marine sediment metagenome</name>
    <dbReference type="NCBI Taxonomy" id="412755"/>
    <lineage>
        <taxon>unclassified sequences</taxon>
        <taxon>metagenomes</taxon>
        <taxon>ecological metagenomes</taxon>
    </lineage>
</organism>
<dbReference type="SMART" id="SM00895">
    <property type="entry name" value="FCD"/>
    <property type="match status" value="1"/>
</dbReference>
<dbReference type="PANTHER" id="PTHR43537">
    <property type="entry name" value="TRANSCRIPTIONAL REGULATOR, GNTR FAMILY"/>
    <property type="match status" value="1"/>
</dbReference>
<dbReference type="SUPFAM" id="SSF46785">
    <property type="entry name" value="Winged helix' DNA-binding domain"/>
    <property type="match status" value="1"/>
</dbReference>
<dbReference type="GO" id="GO:0003700">
    <property type="term" value="F:DNA-binding transcription factor activity"/>
    <property type="evidence" value="ECO:0007669"/>
    <property type="project" value="InterPro"/>
</dbReference>
<dbReference type="InterPro" id="IPR011711">
    <property type="entry name" value="GntR_C"/>
</dbReference>
<dbReference type="SMART" id="SM00345">
    <property type="entry name" value="HTH_GNTR"/>
    <property type="match status" value="1"/>
</dbReference>
<dbReference type="PROSITE" id="PS50949">
    <property type="entry name" value="HTH_GNTR"/>
    <property type="match status" value="1"/>
</dbReference>
<dbReference type="AlphaFoldDB" id="A0A0F9WBW3"/>
<evidence type="ECO:0000256" key="2">
    <source>
        <dbReference type="ARBA" id="ARBA00023125"/>
    </source>
</evidence>
<dbReference type="GO" id="GO:0003677">
    <property type="term" value="F:DNA binding"/>
    <property type="evidence" value="ECO:0007669"/>
    <property type="project" value="UniProtKB-KW"/>
</dbReference>
<evidence type="ECO:0000256" key="3">
    <source>
        <dbReference type="ARBA" id="ARBA00023163"/>
    </source>
</evidence>
<feature type="domain" description="HTH gntR-type" evidence="4">
    <location>
        <begin position="9"/>
        <end position="77"/>
    </location>
</feature>
<keyword evidence="1" id="KW-0805">Transcription regulation</keyword>
<sequence>MTDNPQERRQIGDVVADRIEKLIVDGVLKMGQPLPSERRQCEKLGISRSALREGLKVLRGRGMIRTDQGRGSYVASLMGNQDQIPMMHLFNNHPRTLYDLLEVRALLEGESARLAALRGTDADFVLIQRRYDEMLTAHEAESKPAPETLARLDHAFHLAICDASHNPVLVHTLQSLTSLLLSSVFASVQNLYHRPVHKRQLDRQHARLHHAVMERLPIQAKRAAVDHIQSIRDNLHDIENEEQRLERATMRLEGWQ</sequence>
<evidence type="ECO:0000259" key="4">
    <source>
        <dbReference type="PROSITE" id="PS50949"/>
    </source>
</evidence>
<gene>
    <name evidence="5" type="ORF">LCGC14_0300250</name>
</gene>
<dbReference type="InterPro" id="IPR008920">
    <property type="entry name" value="TF_FadR/GntR_C"/>
</dbReference>
<dbReference type="InterPro" id="IPR036390">
    <property type="entry name" value="WH_DNA-bd_sf"/>
</dbReference>
<dbReference type="Pfam" id="PF00392">
    <property type="entry name" value="GntR"/>
    <property type="match status" value="1"/>
</dbReference>
<dbReference type="Pfam" id="PF07729">
    <property type="entry name" value="FCD"/>
    <property type="match status" value="1"/>
</dbReference>
<name>A0A0F9WBW3_9ZZZZ</name>
<dbReference type="InterPro" id="IPR036388">
    <property type="entry name" value="WH-like_DNA-bd_sf"/>
</dbReference>
<dbReference type="NCBIfam" id="NF007442">
    <property type="entry name" value="PRK09990.1"/>
    <property type="match status" value="1"/>
</dbReference>
<dbReference type="SUPFAM" id="SSF48008">
    <property type="entry name" value="GntR ligand-binding domain-like"/>
    <property type="match status" value="1"/>
</dbReference>
<reference evidence="5" key="1">
    <citation type="journal article" date="2015" name="Nature">
        <title>Complex archaea that bridge the gap between prokaryotes and eukaryotes.</title>
        <authorList>
            <person name="Spang A."/>
            <person name="Saw J.H."/>
            <person name="Jorgensen S.L."/>
            <person name="Zaremba-Niedzwiedzka K."/>
            <person name="Martijn J."/>
            <person name="Lind A.E."/>
            <person name="van Eijk R."/>
            <person name="Schleper C."/>
            <person name="Guy L."/>
            <person name="Ettema T.J."/>
        </authorList>
    </citation>
    <scope>NUCLEOTIDE SEQUENCE</scope>
</reference>
<dbReference type="PRINTS" id="PR00035">
    <property type="entry name" value="HTHGNTR"/>
</dbReference>
<dbReference type="InterPro" id="IPR000524">
    <property type="entry name" value="Tscrpt_reg_HTH_GntR"/>
</dbReference>